<dbReference type="OMA" id="CECRLIS"/>
<evidence type="ECO:0000259" key="3">
    <source>
        <dbReference type="Pfam" id="PF24758"/>
    </source>
</evidence>
<evidence type="ECO:0000256" key="1">
    <source>
        <dbReference type="SAM" id="MobiDB-lite"/>
    </source>
</evidence>
<sequence>MGVEAGAPGSRSRKRKATAREAAAPAPAPTPAEAPAAEPTSEDRGQQIPGSDADGGGAGVDRISDLPDEVLGEIVSLLPTKEGGRTQVLASRWRRLWRTAPLNLDHRSFLRDEEGLDAAISRVLAAHQGPGRRFSAPVYHLAGDRADAWLRSPALNNLQELELCSFNHKLPRPPATVQMPPSAAFRFSDTLCVAIIGDCHLPDDIIQALHFPKLQKLALQSVSISESSLHTMIAACPALECLLIKNSGGFRCVRINSITLRSIGVSGYSNRLETKFKELIIENAPCLESLLTLGSCECRLISVISAPKLEVMGCLSTHYGIRISFDSAPFDSTVIQRMGVDRLTAAVRTVKILAILMHSLSLDVVLDLMRCFPCLEKLYIESSGPGISNLWRRKHRALIRSLDIRLKTIVNVEDFNEDFFAQHHKKLQVDSRASRGARIRFTTDWCYNYHMKFSVHDLGRADPFERTHPLQGDTIFELC</sequence>
<dbReference type="Gramene" id="TraesCLE_scaffold_041968_01G000200.1">
    <property type="protein sequence ID" value="TraesCLE_scaffold_041968_01G000200.1"/>
    <property type="gene ID" value="TraesCLE_scaffold_041968_01G000200"/>
</dbReference>
<organism evidence="4">
    <name type="scientific">Triticum aestivum</name>
    <name type="common">Wheat</name>
    <dbReference type="NCBI Taxonomy" id="4565"/>
    <lineage>
        <taxon>Eukaryota</taxon>
        <taxon>Viridiplantae</taxon>
        <taxon>Streptophyta</taxon>
        <taxon>Embryophyta</taxon>
        <taxon>Tracheophyta</taxon>
        <taxon>Spermatophyta</taxon>
        <taxon>Magnoliopsida</taxon>
        <taxon>Liliopsida</taxon>
        <taxon>Poales</taxon>
        <taxon>Poaceae</taxon>
        <taxon>BOP clade</taxon>
        <taxon>Pooideae</taxon>
        <taxon>Triticodae</taxon>
        <taxon>Triticeae</taxon>
        <taxon>Triticinae</taxon>
        <taxon>Triticum</taxon>
    </lineage>
</organism>
<dbReference type="Gramene" id="TraesCS1A02G376000.1">
    <property type="protein sequence ID" value="TraesCS1A02G376000.1"/>
    <property type="gene ID" value="TraesCS1A02G376000"/>
</dbReference>
<reference evidence="4" key="2">
    <citation type="submission" date="2018-10" db="UniProtKB">
        <authorList>
            <consortium name="EnsemblPlants"/>
        </authorList>
    </citation>
    <scope>IDENTIFICATION</scope>
</reference>
<proteinExistence type="predicted"/>
<dbReference type="Gene3D" id="3.80.10.10">
    <property type="entry name" value="Ribonuclease Inhibitor"/>
    <property type="match status" value="1"/>
</dbReference>
<accession>A0A3B5Y5I0</accession>
<dbReference type="Gramene" id="TraesCAD_scaffold_105817_01G000300.1">
    <property type="protein sequence ID" value="TraesCAD_scaffold_105817_01G000300.1"/>
    <property type="gene ID" value="TraesCAD_scaffold_105817_01G000300"/>
</dbReference>
<dbReference type="InterPro" id="IPR001810">
    <property type="entry name" value="F-box_dom"/>
</dbReference>
<protein>
    <recommendedName>
        <fullName evidence="6">F-box domain-containing protein</fullName>
    </recommendedName>
</protein>
<dbReference type="Gramene" id="TraesWEE_scaffold_057942_01G000400.1">
    <property type="protein sequence ID" value="TraesWEE_scaffold_057942_01G000400.1"/>
    <property type="gene ID" value="TraesWEE_scaffold_057942_01G000400"/>
</dbReference>
<dbReference type="EnsemblPlants" id="TraesCS1A02G376000.1">
    <property type="protein sequence ID" value="TraesCS1A02G376000.1"/>
    <property type="gene ID" value="TraesCS1A02G376000"/>
</dbReference>
<dbReference type="SUPFAM" id="SSF52047">
    <property type="entry name" value="RNI-like"/>
    <property type="match status" value="1"/>
</dbReference>
<feature type="domain" description="F-box" evidence="2">
    <location>
        <begin position="63"/>
        <end position="102"/>
    </location>
</feature>
<evidence type="ECO:0000313" key="4">
    <source>
        <dbReference type="EnsemblPlants" id="TraesCS1A02G376000.1"/>
    </source>
</evidence>
<dbReference type="InterPro" id="IPR036047">
    <property type="entry name" value="F-box-like_dom_sf"/>
</dbReference>
<dbReference type="PANTHER" id="PTHR32141:SF117">
    <property type="entry name" value="FBD DOMAIN-CONTAINING PROTEIN"/>
    <property type="match status" value="1"/>
</dbReference>
<feature type="region of interest" description="Disordered" evidence="1">
    <location>
        <begin position="1"/>
        <end position="64"/>
    </location>
</feature>
<name>A0A3B5Y5I0_WHEAT</name>
<dbReference type="AlphaFoldDB" id="A0A3B5Y5I0"/>
<dbReference type="PANTHER" id="PTHR32141">
    <property type="match status" value="1"/>
</dbReference>
<dbReference type="CDD" id="cd22160">
    <property type="entry name" value="F-box_AtFBL13-like"/>
    <property type="match status" value="1"/>
</dbReference>
<dbReference type="Gramene" id="TraesCS1A03G0911000.1">
    <property type="protein sequence ID" value="TraesCS1A03G0911000.1.CDS"/>
    <property type="gene ID" value="TraesCS1A03G0911000"/>
</dbReference>
<evidence type="ECO:0008006" key="6">
    <source>
        <dbReference type="Google" id="ProtNLM"/>
    </source>
</evidence>
<dbReference type="Gramene" id="TraesROB_scaffold_055859_01G000400.1">
    <property type="protein sequence ID" value="TraesROB_scaffold_055859_01G000400.1"/>
    <property type="gene ID" value="TraesROB_scaffold_055859_01G000400"/>
</dbReference>
<dbReference type="InterPro" id="IPR055411">
    <property type="entry name" value="LRR_FXL15/At3g58940/PEG3-like"/>
</dbReference>
<keyword evidence="5" id="KW-1185">Reference proteome</keyword>
<evidence type="ECO:0000313" key="5">
    <source>
        <dbReference type="Proteomes" id="UP000019116"/>
    </source>
</evidence>
<dbReference type="InterPro" id="IPR055302">
    <property type="entry name" value="F-box_dom-containing"/>
</dbReference>
<dbReference type="Proteomes" id="UP000019116">
    <property type="component" value="Chromosome 1A"/>
</dbReference>
<dbReference type="InterPro" id="IPR032675">
    <property type="entry name" value="LRR_dom_sf"/>
</dbReference>
<dbReference type="SUPFAM" id="SSF81383">
    <property type="entry name" value="F-box domain"/>
    <property type="match status" value="1"/>
</dbReference>
<evidence type="ECO:0000259" key="2">
    <source>
        <dbReference type="Pfam" id="PF00646"/>
    </source>
</evidence>
<dbReference type="Pfam" id="PF24758">
    <property type="entry name" value="LRR_At5g56370"/>
    <property type="match status" value="1"/>
</dbReference>
<reference evidence="4" key="1">
    <citation type="submission" date="2018-08" db="EMBL/GenBank/DDBJ databases">
        <authorList>
            <person name="Rossello M."/>
        </authorList>
    </citation>
    <scope>NUCLEOTIDE SEQUENCE [LARGE SCALE GENOMIC DNA]</scope>
    <source>
        <strain evidence="4">cv. Chinese Spring</strain>
    </source>
</reference>
<dbReference type="Pfam" id="PF00646">
    <property type="entry name" value="F-box"/>
    <property type="match status" value="1"/>
</dbReference>
<dbReference type="STRING" id="4565.A0A3B5Y5I0"/>
<dbReference type="OrthoDB" id="1939276at2759"/>
<feature type="domain" description="F-box/LRR-repeat protein 15/At3g58940/PEG3-like LRR" evidence="3">
    <location>
        <begin position="147"/>
        <end position="380"/>
    </location>
</feature>
<dbReference type="InterPro" id="IPR053781">
    <property type="entry name" value="F-box_AtFBL13-like"/>
</dbReference>